<sequence>MKLKYYKKKIFKCENNIMYKWEKYNFIYIKDYQPALWYIYTLILLKASIIVNKFLKSDWRQWQQPRRTKIMAASEMTKI</sequence>
<dbReference type="GeneID" id="10510686"/>
<proteinExistence type="predicted"/>
<evidence type="ECO:0000256" key="1">
    <source>
        <dbReference type="SAM" id="Phobius"/>
    </source>
</evidence>
<protein>
    <submittedName>
        <fullName evidence="2">Uncharacterized protein</fullName>
    </submittedName>
</protein>
<dbReference type="VEuPathDB" id="AmoebaDB:DICPUDRAFT_159960"/>
<keyword evidence="1" id="KW-1133">Transmembrane helix</keyword>
<keyword evidence="1" id="KW-0812">Transmembrane</keyword>
<gene>
    <name evidence="2" type="ORF">DICPUDRAFT_159960</name>
</gene>
<dbReference type="KEGG" id="dpp:DICPUDRAFT_159960"/>
<dbReference type="AlphaFoldDB" id="F1A5D5"/>
<keyword evidence="3" id="KW-1185">Reference proteome</keyword>
<dbReference type="Proteomes" id="UP000001064">
    <property type="component" value="Unassembled WGS sequence"/>
</dbReference>
<dbReference type="RefSeq" id="XP_003294883.1">
    <property type="nucleotide sequence ID" value="XM_003294835.1"/>
</dbReference>
<reference evidence="3" key="1">
    <citation type="journal article" date="2011" name="Genome Biol.">
        <title>Comparative genomics of the social amoebae Dictyostelium discoideum and Dictyostelium purpureum.</title>
        <authorList>
            <consortium name="US DOE Joint Genome Institute (JGI-PGF)"/>
            <person name="Sucgang R."/>
            <person name="Kuo A."/>
            <person name="Tian X."/>
            <person name="Salerno W."/>
            <person name="Parikh A."/>
            <person name="Feasley C.L."/>
            <person name="Dalin E."/>
            <person name="Tu H."/>
            <person name="Huang E."/>
            <person name="Barry K."/>
            <person name="Lindquist E."/>
            <person name="Shapiro H."/>
            <person name="Bruce D."/>
            <person name="Schmutz J."/>
            <person name="Salamov A."/>
            <person name="Fey P."/>
            <person name="Gaudet P."/>
            <person name="Anjard C."/>
            <person name="Babu M.M."/>
            <person name="Basu S."/>
            <person name="Bushmanova Y."/>
            <person name="van der Wel H."/>
            <person name="Katoh-Kurasawa M."/>
            <person name="Dinh C."/>
            <person name="Coutinho P.M."/>
            <person name="Saito T."/>
            <person name="Elias M."/>
            <person name="Schaap P."/>
            <person name="Kay R.R."/>
            <person name="Henrissat B."/>
            <person name="Eichinger L."/>
            <person name="Rivero F."/>
            <person name="Putnam N.H."/>
            <person name="West C.M."/>
            <person name="Loomis W.F."/>
            <person name="Chisholm R.L."/>
            <person name="Shaulsky G."/>
            <person name="Strassmann J.E."/>
            <person name="Queller D.C."/>
            <person name="Kuspa A."/>
            <person name="Grigoriev I.V."/>
        </authorList>
    </citation>
    <scope>NUCLEOTIDE SEQUENCE [LARGE SCALE GENOMIC DNA]</scope>
    <source>
        <strain evidence="3">QSDP1</strain>
    </source>
</reference>
<dbReference type="EMBL" id="GL871590">
    <property type="protein sequence ID" value="EGC28594.1"/>
    <property type="molecule type" value="Genomic_DNA"/>
</dbReference>
<evidence type="ECO:0000313" key="3">
    <source>
        <dbReference type="Proteomes" id="UP000001064"/>
    </source>
</evidence>
<name>F1A5D5_DICPU</name>
<accession>F1A5D5</accession>
<feature type="transmembrane region" description="Helical" evidence="1">
    <location>
        <begin position="35"/>
        <end position="55"/>
    </location>
</feature>
<dbReference type="InParanoid" id="F1A5D5"/>
<evidence type="ECO:0000313" key="2">
    <source>
        <dbReference type="EMBL" id="EGC28594.1"/>
    </source>
</evidence>
<keyword evidence="1" id="KW-0472">Membrane</keyword>
<organism evidence="2 3">
    <name type="scientific">Dictyostelium purpureum</name>
    <name type="common">Slime mold</name>
    <dbReference type="NCBI Taxonomy" id="5786"/>
    <lineage>
        <taxon>Eukaryota</taxon>
        <taxon>Amoebozoa</taxon>
        <taxon>Evosea</taxon>
        <taxon>Eumycetozoa</taxon>
        <taxon>Dictyostelia</taxon>
        <taxon>Dictyosteliales</taxon>
        <taxon>Dictyosteliaceae</taxon>
        <taxon>Dictyostelium</taxon>
    </lineage>
</organism>